<evidence type="ECO:0000256" key="1">
    <source>
        <dbReference type="ARBA" id="ARBA00004026"/>
    </source>
</evidence>
<dbReference type="InterPro" id="IPR006592">
    <property type="entry name" value="RNA_pol_N"/>
</dbReference>
<dbReference type="AlphaFoldDB" id="A0A7S6PVE3"/>
<reference evidence="9" key="1">
    <citation type="journal article" date="2020" name="Front. Plant Sci.">
        <title>Comparative Plastid Genomics of Non-Photosynthetic Chrysophytes: Genome Reduction and Compaction.</title>
        <authorList>
            <person name="Kim J.I."/>
            <person name="Jeong M."/>
            <person name="Archibald J.M."/>
            <person name="Shin W."/>
        </authorList>
    </citation>
    <scope>NUCLEOTIDE SEQUENCE</scope>
    <source>
        <strain evidence="9">Baekdong012001B8</strain>
    </source>
</reference>
<dbReference type="GO" id="GO:0000428">
    <property type="term" value="C:DNA-directed RNA polymerase complex"/>
    <property type="evidence" value="ECO:0007669"/>
    <property type="project" value="UniProtKB-KW"/>
</dbReference>
<dbReference type="SMART" id="SM00663">
    <property type="entry name" value="RPOLA_N"/>
    <property type="match status" value="1"/>
</dbReference>
<dbReference type="GO" id="GO:0006351">
    <property type="term" value="P:DNA-templated transcription"/>
    <property type="evidence" value="ECO:0007669"/>
    <property type="project" value="InterPro"/>
</dbReference>
<dbReference type="PANTHER" id="PTHR19376">
    <property type="entry name" value="DNA-DIRECTED RNA POLYMERASE"/>
    <property type="match status" value="1"/>
</dbReference>
<dbReference type="InterPro" id="IPR042102">
    <property type="entry name" value="RNA_pol_Rpb1_3_sf"/>
</dbReference>
<dbReference type="Pfam" id="PF04997">
    <property type="entry name" value="RNA_pol_Rpb1_1"/>
    <property type="match status" value="1"/>
</dbReference>
<dbReference type="EC" id="2.7.7.6" evidence="7"/>
<dbReference type="Gene3D" id="4.10.860.120">
    <property type="entry name" value="RNA polymerase II, clamp domain"/>
    <property type="match status" value="1"/>
</dbReference>
<dbReference type="SUPFAM" id="SSF64484">
    <property type="entry name" value="beta and beta-prime subunits of DNA dependent RNA-polymerase"/>
    <property type="match status" value="1"/>
</dbReference>
<keyword evidence="9" id="KW-0934">Plastid</keyword>
<dbReference type="Gene3D" id="1.10.274.100">
    <property type="entry name" value="RNA polymerase Rpb1, domain 3"/>
    <property type="match status" value="1"/>
</dbReference>
<proteinExistence type="inferred from homology"/>
<gene>
    <name evidence="9" type="primary">rpoC1</name>
    <name evidence="9" type="ORF">SpumellaPt_p040</name>
</gene>
<keyword evidence="3 7" id="KW-0808">Transferase</keyword>
<dbReference type="Pfam" id="PF00623">
    <property type="entry name" value="RNA_pol_Rpb1_2"/>
    <property type="match status" value="2"/>
</dbReference>
<dbReference type="Gene3D" id="2.40.40.20">
    <property type="match status" value="1"/>
</dbReference>
<dbReference type="InterPro" id="IPR044893">
    <property type="entry name" value="RNA_pol_Rpb1_clamp_domain"/>
</dbReference>
<keyword evidence="5 7" id="KW-0804">Transcription</keyword>
<evidence type="ECO:0000256" key="7">
    <source>
        <dbReference type="RuleBase" id="RU004279"/>
    </source>
</evidence>
<sequence length="719" mass="81767">MQLSSKIEELNIALAKSQHLYASYDYLRLSIASPKSIRGWADKYFSNMLVLGEVTNSYAFIAGKEDPVPGGLFCQKIFGPIRSWYCKCLKYYNVLGLDGLDRKACDVCQVEITSSQVRRYRMGYIELTYPIVHTWYLNGQSNYLYIVLAGLDPLKRTKYVTGLKSKDIHQIAYFLPVSQKCSFARTFSRNERNPDPFSTFEYTLATKKSGAKEQIKAGQRRVRVGAELLRCALEKIEQNYDKQIEKDRIRFGFARRVPTMVMEEGPKKPIPLEKYDWELKKPPTRYANDLKRIRILESFKATNSKLSWMILTVLPILPPTVRPIVSLGNGTIAISDLNQLYKDVLLANEHLQKFFFSFGDFSFFVSSAIVHLQKTVDRLIDNAKTKSPKKGKANNRPLKSLTESLEAKEGRFREGLLGKRVDYSARSVIIVGAGLQLNQCGLPYDIAVELFQPNLLRVIQSEIIGSKKVNLALATLIIKQRRLFVWKILEKIMRAKCIILNRAPTLHRFGVQAFTPVLVLGEAIQLHPSVCAGFNADFDGDQMAVHLPLYDITQLESRTMMLPMFNVLSPANGDVILKPTQDVVIGCHYITFALNSLNGESEKHFMSEVDVLIALKLKKIDLHSPILVRYFFNSFEVKIVRESLVFSDSTTVLSQVNIDLHKVFQANGSDLKCYLVTNIGIFIAYSIDKERYRIIELLLETTAGRVVFNSQCKTALEHR</sequence>
<evidence type="ECO:0000259" key="8">
    <source>
        <dbReference type="SMART" id="SM00663"/>
    </source>
</evidence>
<evidence type="ECO:0000256" key="5">
    <source>
        <dbReference type="ARBA" id="ARBA00023163"/>
    </source>
</evidence>
<dbReference type="Pfam" id="PF04983">
    <property type="entry name" value="RNA_pol_Rpb1_3"/>
    <property type="match status" value="1"/>
</dbReference>
<accession>A0A7S6PVE3</accession>
<dbReference type="InterPro" id="IPR000722">
    <property type="entry name" value="RNA_pol_asu"/>
</dbReference>
<name>A0A7S6PVE3_9STRA</name>
<organism evidence="9">
    <name type="scientific">Spumella sp. Baekdong012001B8</name>
    <dbReference type="NCBI Taxonomy" id="2782410"/>
    <lineage>
        <taxon>Eukaryota</taxon>
        <taxon>Sar</taxon>
        <taxon>Stramenopiles</taxon>
        <taxon>Ochrophyta</taxon>
        <taxon>Chrysophyceae</taxon>
        <taxon>Chromulinales</taxon>
        <taxon>Chromulinaceae</taxon>
        <taxon>Spumella</taxon>
    </lineage>
</organism>
<dbReference type="GO" id="GO:0003677">
    <property type="term" value="F:DNA binding"/>
    <property type="evidence" value="ECO:0007669"/>
    <property type="project" value="InterPro"/>
</dbReference>
<protein>
    <recommendedName>
        <fullName evidence="7">DNA-directed RNA polymerase subunit</fullName>
        <ecNumber evidence="7">2.7.7.6</ecNumber>
    </recommendedName>
</protein>
<dbReference type="GO" id="GO:0003899">
    <property type="term" value="F:DNA-directed RNA polymerase activity"/>
    <property type="evidence" value="ECO:0007669"/>
    <property type="project" value="UniProtKB-EC"/>
</dbReference>
<dbReference type="InterPro" id="IPR007080">
    <property type="entry name" value="RNA_pol_Rpb1_1"/>
</dbReference>
<evidence type="ECO:0000256" key="4">
    <source>
        <dbReference type="ARBA" id="ARBA00022695"/>
    </source>
</evidence>
<comment type="similarity">
    <text evidence="7">Belongs to the RNA polymerase beta' chain family.</text>
</comment>
<geneLocation type="plastid" evidence="9"/>
<dbReference type="EMBL" id="MN935479">
    <property type="protein sequence ID" value="QOU10738.1"/>
    <property type="molecule type" value="Genomic_DNA"/>
</dbReference>
<dbReference type="Gene3D" id="1.10.40.90">
    <property type="match status" value="1"/>
</dbReference>
<dbReference type="InterPro" id="IPR045867">
    <property type="entry name" value="DNA-dir_RpoC_beta_prime"/>
</dbReference>
<keyword evidence="4 7" id="KW-0548">Nucleotidyltransferase</keyword>
<evidence type="ECO:0000256" key="2">
    <source>
        <dbReference type="ARBA" id="ARBA00022478"/>
    </source>
</evidence>
<evidence type="ECO:0000313" key="9">
    <source>
        <dbReference type="EMBL" id="QOU10738.1"/>
    </source>
</evidence>
<dbReference type="InterPro" id="IPR007066">
    <property type="entry name" value="RNA_pol_Rpb1_3"/>
</dbReference>
<keyword evidence="2 7" id="KW-0240">DNA-directed RNA polymerase</keyword>
<evidence type="ECO:0000256" key="6">
    <source>
        <dbReference type="ARBA" id="ARBA00048552"/>
    </source>
</evidence>
<comment type="catalytic activity">
    <reaction evidence="6 7">
        <text>RNA(n) + a ribonucleoside 5'-triphosphate = RNA(n+1) + diphosphate</text>
        <dbReference type="Rhea" id="RHEA:21248"/>
        <dbReference type="Rhea" id="RHEA-COMP:14527"/>
        <dbReference type="Rhea" id="RHEA-COMP:17342"/>
        <dbReference type="ChEBI" id="CHEBI:33019"/>
        <dbReference type="ChEBI" id="CHEBI:61557"/>
        <dbReference type="ChEBI" id="CHEBI:140395"/>
        <dbReference type="EC" id="2.7.7.6"/>
    </reaction>
</comment>
<evidence type="ECO:0000256" key="3">
    <source>
        <dbReference type="ARBA" id="ARBA00022679"/>
    </source>
</evidence>
<feature type="domain" description="RNA polymerase N-terminal" evidence="8">
    <location>
        <begin position="307"/>
        <end position="591"/>
    </location>
</feature>
<dbReference type="PANTHER" id="PTHR19376:SF54">
    <property type="entry name" value="DNA-DIRECTED RNA POLYMERASE SUBUNIT BETA"/>
    <property type="match status" value="1"/>
</dbReference>
<comment type="function">
    <text evidence="1 7">DNA-dependent RNA polymerase catalyzes the transcription of DNA into RNA using the four ribonucleoside triphosphates as substrates.</text>
</comment>